<protein>
    <recommendedName>
        <fullName evidence="4">Large ribosomal subunit protein uL6</fullName>
    </recommendedName>
</protein>
<keyword evidence="4 6" id="KW-0694">RNA-binding</keyword>
<dbReference type="GO" id="GO:0022625">
    <property type="term" value="C:cytosolic large ribosomal subunit"/>
    <property type="evidence" value="ECO:0007669"/>
    <property type="project" value="UniProtKB-UniRule"/>
</dbReference>
<feature type="domain" description="Large ribosomal subunit protein uL6 alpha-beta" evidence="7">
    <location>
        <begin position="11"/>
        <end position="81"/>
    </location>
</feature>
<name>A0A2H0XEK7_UNCKA</name>
<evidence type="ECO:0000256" key="2">
    <source>
        <dbReference type="ARBA" id="ARBA00022980"/>
    </source>
</evidence>
<comment type="function">
    <text evidence="4 6">This protein binds to the 23S rRNA, and is important in its secondary structure. It is located near the subunit interface in the base of the L7/L12 stalk, and near the tRNA binding site of the peptidyltransferase center.</text>
</comment>
<dbReference type="InterPro" id="IPR002358">
    <property type="entry name" value="Ribosomal_uL6_CS"/>
</dbReference>
<evidence type="ECO:0000256" key="1">
    <source>
        <dbReference type="ARBA" id="ARBA00009356"/>
    </source>
</evidence>
<dbReference type="PROSITE" id="PS00525">
    <property type="entry name" value="RIBOSOMAL_L6_1"/>
    <property type="match status" value="1"/>
</dbReference>
<dbReference type="SUPFAM" id="SSF56053">
    <property type="entry name" value="Ribosomal protein L6"/>
    <property type="match status" value="2"/>
</dbReference>
<dbReference type="Gene3D" id="3.90.930.12">
    <property type="entry name" value="Ribosomal protein L6, alpha-beta domain"/>
    <property type="match status" value="2"/>
</dbReference>
<comment type="similarity">
    <text evidence="1 4 5">Belongs to the universal ribosomal protein uL6 family.</text>
</comment>
<dbReference type="GO" id="GO:0002181">
    <property type="term" value="P:cytoplasmic translation"/>
    <property type="evidence" value="ECO:0007669"/>
    <property type="project" value="TreeGrafter"/>
</dbReference>
<feature type="domain" description="Large ribosomal subunit protein uL6 alpha-beta" evidence="7">
    <location>
        <begin position="89"/>
        <end position="163"/>
    </location>
</feature>
<comment type="caution">
    <text evidence="8">The sequence shown here is derived from an EMBL/GenBank/DDBJ whole genome shotgun (WGS) entry which is preliminary data.</text>
</comment>
<evidence type="ECO:0000256" key="6">
    <source>
        <dbReference type="RuleBase" id="RU003870"/>
    </source>
</evidence>
<dbReference type="AlphaFoldDB" id="A0A2H0XEK7"/>
<gene>
    <name evidence="4" type="primary">rplF</name>
    <name evidence="8" type="ORF">COT49_00760</name>
</gene>
<dbReference type="Proteomes" id="UP000230340">
    <property type="component" value="Unassembled WGS sequence"/>
</dbReference>
<keyword evidence="4 6" id="KW-0699">rRNA-binding</keyword>
<evidence type="ECO:0000259" key="7">
    <source>
        <dbReference type="Pfam" id="PF00347"/>
    </source>
</evidence>
<dbReference type="PIRSF" id="PIRSF002162">
    <property type="entry name" value="Ribosomal_L6"/>
    <property type="match status" value="1"/>
</dbReference>
<organism evidence="8 9">
    <name type="scientific">candidate division WWE3 bacterium CG08_land_8_20_14_0_20_40_13</name>
    <dbReference type="NCBI Taxonomy" id="1975084"/>
    <lineage>
        <taxon>Bacteria</taxon>
        <taxon>Katanobacteria</taxon>
    </lineage>
</organism>
<proteinExistence type="inferred from homology"/>
<dbReference type="InterPro" id="IPR000702">
    <property type="entry name" value="Ribosomal_uL6-like"/>
</dbReference>
<dbReference type="Pfam" id="PF00347">
    <property type="entry name" value="Ribosomal_L6"/>
    <property type="match status" value="2"/>
</dbReference>
<evidence type="ECO:0000256" key="5">
    <source>
        <dbReference type="RuleBase" id="RU003869"/>
    </source>
</evidence>
<evidence type="ECO:0000313" key="8">
    <source>
        <dbReference type="EMBL" id="PIS23364.1"/>
    </source>
</evidence>
<comment type="subunit">
    <text evidence="4">Part of the 50S ribosomal subunit.</text>
</comment>
<dbReference type="InterPro" id="IPR019906">
    <property type="entry name" value="Ribosomal_uL6_bac-type"/>
</dbReference>
<dbReference type="HAMAP" id="MF_01365_B">
    <property type="entry name" value="Ribosomal_uL6_B"/>
    <property type="match status" value="1"/>
</dbReference>
<evidence type="ECO:0000313" key="9">
    <source>
        <dbReference type="Proteomes" id="UP000230340"/>
    </source>
</evidence>
<keyword evidence="3 4" id="KW-0687">Ribonucleoprotein</keyword>
<dbReference type="NCBIfam" id="TIGR03654">
    <property type="entry name" value="L6_bact"/>
    <property type="match status" value="1"/>
</dbReference>
<keyword evidence="2 4" id="KW-0689">Ribosomal protein</keyword>
<accession>A0A2H0XEK7</accession>
<dbReference type="PANTHER" id="PTHR11655:SF14">
    <property type="entry name" value="LARGE RIBOSOMAL SUBUNIT PROTEIN UL6M"/>
    <property type="match status" value="1"/>
</dbReference>
<evidence type="ECO:0000256" key="4">
    <source>
        <dbReference type="HAMAP-Rule" id="MF_01365"/>
    </source>
</evidence>
<dbReference type="InterPro" id="IPR036789">
    <property type="entry name" value="Ribosomal_uL6-like_a/b-dom_sf"/>
</dbReference>
<dbReference type="PRINTS" id="PR00059">
    <property type="entry name" value="RIBOSOMALL6"/>
</dbReference>
<dbReference type="InterPro" id="IPR020040">
    <property type="entry name" value="Ribosomal_uL6_a/b-dom"/>
</dbReference>
<dbReference type="FunFam" id="3.90.930.12:FF:000001">
    <property type="entry name" value="50S ribosomal protein L6"/>
    <property type="match status" value="1"/>
</dbReference>
<sequence length="183" mass="19735">MSKIGKVPIIIPEGVQVEIFDGVVTAHGPLGQESRKTTDEVVVTVKEDKVFVSLKEGSVNNAFWGLERALISNIVMGVKEGFTKKLEMVGVGFRTRVEGNTLVLLAGYSHPVKMVIPDGLKVTVTDDTKIQVTGTDRQKVGQFSALVRKVRKPEPYKGKGIKYSGEVVRRKAGKAGKAGASAK</sequence>
<dbReference type="GO" id="GO:0019843">
    <property type="term" value="F:rRNA binding"/>
    <property type="evidence" value="ECO:0007669"/>
    <property type="project" value="UniProtKB-UniRule"/>
</dbReference>
<dbReference type="GO" id="GO:0003735">
    <property type="term" value="F:structural constituent of ribosome"/>
    <property type="evidence" value="ECO:0007669"/>
    <property type="project" value="UniProtKB-UniRule"/>
</dbReference>
<dbReference type="PANTHER" id="PTHR11655">
    <property type="entry name" value="60S/50S RIBOSOMAL PROTEIN L6/L9"/>
    <property type="match status" value="1"/>
</dbReference>
<dbReference type="EMBL" id="PEYT01000004">
    <property type="protein sequence ID" value="PIS23364.1"/>
    <property type="molecule type" value="Genomic_DNA"/>
</dbReference>
<evidence type="ECO:0000256" key="3">
    <source>
        <dbReference type="ARBA" id="ARBA00023274"/>
    </source>
</evidence>
<reference evidence="9" key="1">
    <citation type="submission" date="2017-09" db="EMBL/GenBank/DDBJ databases">
        <title>Depth-based differentiation of microbial function through sediment-hosted aquifers and enrichment of novel symbionts in the deep terrestrial subsurface.</title>
        <authorList>
            <person name="Probst A.J."/>
            <person name="Ladd B."/>
            <person name="Jarett J.K."/>
            <person name="Geller-Mcgrath D.E."/>
            <person name="Sieber C.M.K."/>
            <person name="Emerson J.B."/>
            <person name="Anantharaman K."/>
            <person name="Thomas B.C."/>
            <person name="Malmstrom R."/>
            <person name="Stieglmeier M."/>
            <person name="Klingl A."/>
            <person name="Woyke T."/>
            <person name="Ryan C.M."/>
            <person name="Banfield J.F."/>
        </authorList>
    </citation>
    <scope>NUCLEOTIDE SEQUENCE [LARGE SCALE GENOMIC DNA]</scope>
</reference>